<evidence type="ECO:0000256" key="1">
    <source>
        <dbReference type="SAM" id="MobiDB-lite"/>
    </source>
</evidence>
<feature type="compositionally biased region" description="Basic and acidic residues" evidence="1">
    <location>
        <begin position="42"/>
        <end position="56"/>
    </location>
</feature>
<dbReference type="Proteomes" id="UP000095746">
    <property type="component" value="Unassembled WGS sequence"/>
</dbReference>
<proteinExistence type="predicted"/>
<protein>
    <submittedName>
        <fullName evidence="2">Uncharacterized protein</fullName>
    </submittedName>
</protein>
<name>A0A174PQB1_FLAPL</name>
<dbReference type="EMBL" id="CYZT01000419">
    <property type="protein sequence ID" value="CUP60505.1"/>
    <property type="molecule type" value="Genomic_DNA"/>
</dbReference>
<feature type="region of interest" description="Disordered" evidence="1">
    <location>
        <begin position="21"/>
        <end position="56"/>
    </location>
</feature>
<feature type="compositionally biased region" description="Low complexity" evidence="1">
    <location>
        <begin position="21"/>
        <end position="35"/>
    </location>
</feature>
<dbReference type="AlphaFoldDB" id="A0A174PQB1"/>
<gene>
    <name evidence="2" type="ORF">ERS852411_03353</name>
</gene>
<sequence length="102" mass="11282">MAFLRANCKLMISSFSERAFTSSASDSATVSPSSVLTGVSRASDRAISRSESGTDRPCSHFEMVCRTTFTLTASSCWERPLDFRRALIVSFNIWAHSFHPPL</sequence>
<reference evidence="2 3" key="1">
    <citation type="submission" date="2015-09" db="EMBL/GenBank/DDBJ databases">
        <authorList>
            <consortium name="Pathogen Informatics"/>
        </authorList>
    </citation>
    <scope>NUCLEOTIDE SEQUENCE [LARGE SCALE GENOMIC DNA]</scope>
    <source>
        <strain evidence="2 3">2789STDY5608854</strain>
    </source>
</reference>
<evidence type="ECO:0000313" key="3">
    <source>
        <dbReference type="Proteomes" id="UP000095746"/>
    </source>
</evidence>
<organism evidence="2 3">
    <name type="scientific">Flavonifractor plautii</name>
    <name type="common">Fusobacterium plautii</name>
    <dbReference type="NCBI Taxonomy" id="292800"/>
    <lineage>
        <taxon>Bacteria</taxon>
        <taxon>Bacillati</taxon>
        <taxon>Bacillota</taxon>
        <taxon>Clostridia</taxon>
        <taxon>Eubacteriales</taxon>
        <taxon>Oscillospiraceae</taxon>
        <taxon>Flavonifractor</taxon>
    </lineage>
</organism>
<evidence type="ECO:0000313" key="2">
    <source>
        <dbReference type="EMBL" id="CUP60505.1"/>
    </source>
</evidence>
<accession>A0A174PQB1</accession>